<dbReference type="Pfam" id="PF02527">
    <property type="entry name" value="GidB"/>
    <property type="match status" value="1"/>
</dbReference>
<evidence type="ECO:0000256" key="3">
    <source>
        <dbReference type="ARBA" id="ARBA00022603"/>
    </source>
</evidence>
<gene>
    <name evidence="6 7" type="primary">rsmG</name>
    <name evidence="7" type="ORF">JZ786_01305</name>
</gene>
<proteinExistence type="inferred from homology"/>
<protein>
    <recommendedName>
        <fullName evidence="6">Ribosomal RNA small subunit methyltransferase G</fullName>
        <ecNumber evidence="6">2.1.1.-</ecNumber>
    </recommendedName>
    <alternativeName>
        <fullName evidence="6">16S rRNA 7-methylguanosine methyltransferase</fullName>
        <shortName evidence="6">16S rRNA m7G methyltransferase</shortName>
    </alternativeName>
</protein>
<dbReference type="InterPro" id="IPR029063">
    <property type="entry name" value="SAM-dependent_MTases_sf"/>
</dbReference>
<dbReference type="SUPFAM" id="SSF53335">
    <property type="entry name" value="S-adenosyl-L-methionine-dependent methyltransferases"/>
    <property type="match status" value="1"/>
</dbReference>
<evidence type="ECO:0000256" key="6">
    <source>
        <dbReference type="HAMAP-Rule" id="MF_00074"/>
    </source>
</evidence>
<feature type="binding site" evidence="6">
    <location>
        <position position="80"/>
    </location>
    <ligand>
        <name>S-adenosyl-L-methionine</name>
        <dbReference type="ChEBI" id="CHEBI:59789"/>
    </ligand>
</feature>
<sequence>MPMDEYHDLRVAFSGLTDAQWLNLHRYYELLVEWNAHMNLTAITEPVEVYMKHFYDSLLILQAEDTRQVFEAAQHVVDVGTGAGFPGLVLAMVVQDKQFVLVDALTKRLKFLEAVCTELGLDHVELVHGRAEDIGQRSGFRESFDLVVSRAVARLSVLAELTLPLVRVGGWVISYKGPSASEELSEAQTALARLGGKEAFARSLELPGNRGMRVFVGLSKVSRTPKQYPRKAGTPQKNPL</sequence>
<evidence type="ECO:0000256" key="5">
    <source>
        <dbReference type="ARBA" id="ARBA00022691"/>
    </source>
</evidence>
<dbReference type="EC" id="2.1.1.-" evidence="6"/>
<accession>A0A9X7VZH6</accession>
<dbReference type="InterPro" id="IPR003682">
    <property type="entry name" value="rRNA_ssu_MeTfrase_G"/>
</dbReference>
<dbReference type="Proteomes" id="UP000663505">
    <property type="component" value="Chromosome"/>
</dbReference>
<comment type="function">
    <text evidence="6">Specifically methylates the N7 position of guanine in position 535 of 16S rRNA.</text>
</comment>
<feature type="binding site" evidence="6">
    <location>
        <position position="85"/>
    </location>
    <ligand>
        <name>S-adenosyl-L-methionine</name>
        <dbReference type="ChEBI" id="CHEBI:59789"/>
    </ligand>
</feature>
<dbReference type="GO" id="GO:0005829">
    <property type="term" value="C:cytosol"/>
    <property type="evidence" value="ECO:0007669"/>
    <property type="project" value="TreeGrafter"/>
</dbReference>
<evidence type="ECO:0000256" key="2">
    <source>
        <dbReference type="ARBA" id="ARBA00022552"/>
    </source>
</evidence>
<dbReference type="AlphaFoldDB" id="A0A9X7VZH6"/>
<keyword evidence="5 6" id="KW-0949">S-adenosyl-L-methionine</keyword>
<dbReference type="GO" id="GO:0070043">
    <property type="term" value="F:rRNA (guanine-N7-)-methyltransferase activity"/>
    <property type="evidence" value="ECO:0007669"/>
    <property type="project" value="UniProtKB-UniRule"/>
</dbReference>
<keyword evidence="8" id="KW-1185">Reference proteome</keyword>
<dbReference type="FunFam" id="3.40.50.150:FF:000041">
    <property type="entry name" value="Ribosomal RNA small subunit methyltransferase G"/>
    <property type="match status" value="1"/>
</dbReference>
<reference evidence="7 8" key="1">
    <citation type="submission" date="2021-02" db="EMBL/GenBank/DDBJ databases">
        <title>Alicyclobacillus curvatus sp. nov. and Alicyclobacillus mengziensis sp. nov., two acidophilic bacteria isolated from acid mine drainage.</title>
        <authorList>
            <person name="Huang Y."/>
        </authorList>
    </citation>
    <scope>NUCLEOTIDE SEQUENCE [LARGE SCALE GENOMIC DNA]</scope>
    <source>
        <strain evidence="7 8">S30H14</strain>
    </source>
</reference>
<keyword evidence="2 6" id="KW-0698">rRNA processing</keyword>
<keyword evidence="3 6" id="KW-0489">Methyltransferase</keyword>
<evidence type="ECO:0000256" key="4">
    <source>
        <dbReference type="ARBA" id="ARBA00022679"/>
    </source>
</evidence>
<organism evidence="7 8">
    <name type="scientific">Alicyclobacillus mengziensis</name>
    <dbReference type="NCBI Taxonomy" id="2931921"/>
    <lineage>
        <taxon>Bacteria</taxon>
        <taxon>Bacillati</taxon>
        <taxon>Bacillota</taxon>
        <taxon>Bacilli</taxon>
        <taxon>Bacillales</taxon>
        <taxon>Alicyclobacillaceae</taxon>
        <taxon>Alicyclobacillus</taxon>
    </lineage>
</organism>
<dbReference type="HAMAP" id="MF_00074">
    <property type="entry name" value="16SrRNA_methyltr_G"/>
    <property type="match status" value="1"/>
</dbReference>
<keyword evidence="4 6" id="KW-0808">Transferase</keyword>
<dbReference type="NCBIfam" id="TIGR00138">
    <property type="entry name" value="rsmG_gidB"/>
    <property type="match status" value="1"/>
</dbReference>
<evidence type="ECO:0000313" key="7">
    <source>
        <dbReference type="EMBL" id="QSO47722.1"/>
    </source>
</evidence>
<comment type="subcellular location">
    <subcellularLocation>
        <location evidence="6">Cytoplasm</location>
    </subcellularLocation>
</comment>
<feature type="binding site" evidence="6">
    <location>
        <position position="150"/>
    </location>
    <ligand>
        <name>S-adenosyl-L-methionine</name>
        <dbReference type="ChEBI" id="CHEBI:59789"/>
    </ligand>
</feature>
<dbReference type="CDD" id="cd02440">
    <property type="entry name" value="AdoMet_MTases"/>
    <property type="match status" value="1"/>
</dbReference>
<keyword evidence="1 6" id="KW-0963">Cytoplasm</keyword>
<dbReference type="PANTHER" id="PTHR31760">
    <property type="entry name" value="S-ADENOSYL-L-METHIONINE-DEPENDENT METHYLTRANSFERASES SUPERFAMILY PROTEIN"/>
    <property type="match status" value="1"/>
</dbReference>
<dbReference type="EMBL" id="CP071182">
    <property type="protein sequence ID" value="QSO47722.1"/>
    <property type="molecule type" value="Genomic_DNA"/>
</dbReference>
<feature type="binding site" evidence="6">
    <location>
        <begin position="131"/>
        <end position="132"/>
    </location>
    <ligand>
        <name>S-adenosyl-L-methionine</name>
        <dbReference type="ChEBI" id="CHEBI:59789"/>
    </ligand>
</feature>
<dbReference type="PIRSF" id="PIRSF003078">
    <property type="entry name" value="GidB"/>
    <property type="match status" value="1"/>
</dbReference>
<name>A0A9X7VZH6_9BACL</name>
<dbReference type="Gene3D" id="3.40.50.150">
    <property type="entry name" value="Vaccinia Virus protein VP39"/>
    <property type="match status" value="1"/>
</dbReference>
<dbReference type="PANTHER" id="PTHR31760:SF0">
    <property type="entry name" value="S-ADENOSYL-L-METHIONINE-DEPENDENT METHYLTRANSFERASES SUPERFAMILY PROTEIN"/>
    <property type="match status" value="1"/>
</dbReference>
<comment type="similarity">
    <text evidence="6">Belongs to the methyltransferase superfamily. RNA methyltransferase RsmG family.</text>
</comment>
<dbReference type="KEGG" id="afx:JZ786_01305"/>
<comment type="caution">
    <text evidence="6">Lacks conserved residue(s) required for the propagation of feature annotation.</text>
</comment>
<evidence type="ECO:0000313" key="8">
    <source>
        <dbReference type="Proteomes" id="UP000663505"/>
    </source>
</evidence>
<evidence type="ECO:0000256" key="1">
    <source>
        <dbReference type="ARBA" id="ARBA00022490"/>
    </source>
</evidence>